<dbReference type="PANTHER" id="PTHR10676">
    <property type="entry name" value="DYNEIN HEAVY CHAIN FAMILY PROTEIN"/>
    <property type="match status" value="1"/>
</dbReference>
<proteinExistence type="predicted"/>
<dbReference type="GO" id="GO:0051959">
    <property type="term" value="F:dynein light intermediate chain binding"/>
    <property type="evidence" value="ECO:0007669"/>
    <property type="project" value="InterPro"/>
</dbReference>
<dbReference type="AlphaFoldDB" id="A0A8S1XQM0"/>
<dbReference type="Pfam" id="PF00646">
    <property type="entry name" value="F-box"/>
    <property type="match status" value="1"/>
</dbReference>
<dbReference type="InterPro" id="IPR001810">
    <property type="entry name" value="F-box_dom"/>
</dbReference>
<feature type="domain" description="F-box" evidence="2">
    <location>
        <begin position="57"/>
        <end position="88"/>
    </location>
</feature>
<feature type="coiled-coil region" evidence="1">
    <location>
        <begin position="86"/>
        <end position="120"/>
    </location>
</feature>
<dbReference type="CDD" id="cd09917">
    <property type="entry name" value="F-box_SF"/>
    <property type="match status" value="1"/>
</dbReference>
<gene>
    <name evidence="4" type="ORF">POCTA_138.1.T1300023</name>
</gene>
<comment type="caution">
    <text evidence="4">The sequence shown here is derived from an EMBL/GenBank/DDBJ whole genome shotgun (WGS) entry which is preliminary data.</text>
</comment>
<evidence type="ECO:0000259" key="2">
    <source>
        <dbReference type="Pfam" id="PF00646"/>
    </source>
</evidence>
<protein>
    <recommendedName>
        <fullName evidence="6">F-box domain-containing protein</fullName>
    </recommendedName>
</protein>
<dbReference type="GO" id="GO:0030286">
    <property type="term" value="C:dynein complex"/>
    <property type="evidence" value="ECO:0007669"/>
    <property type="project" value="InterPro"/>
</dbReference>
<organism evidence="4 5">
    <name type="scientific">Paramecium octaurelia</name>
    <dbReference type="NCBI Taxonomy" id="43137"/>
    <lineage>
        <taxon>Eukaryota</taxon>
        <taxon>Sar</taxon>
        <taxon>Alveolata</taxon>
        <taxon>Ciliophora</taxon>
        <taxon>Intramacronucleata</taxon>
        <taxon>Oligohymenophorea</taxon>
        <taxon>Peniculida</taxon>
        <taxon>Parameciidae</taxon>
        <taxon>Paramecium</taxon>
    </lineage>
</organism>
<accession>A0A8S1XQM0</accession>
<sequence>MLQTLSTELNNMQSKSKQQDQRIENLYISFQEIYQIQNNLNNPGSTKHNMLYQVRPEVFNQILIFLDIKQILQFRLVSRRAKETVKQMLPKQIHNLQKLIEEQQNEIQIKIQSAQQAGNNQDQKQGLQAALDGLSRITKAGIVELKSFARPPELVEKIINLICLVLDPTFKIQKDNWKECQKYLNQQNFILLIINLDISSLSEKQLQQLESVNSISEQQAAAMSIVATSILIFLKAVLELRQSQVYVTQNAIKQLESKIKKEQKLVDKLGKIIHK</sequence>
<dbReference type="GO" id="GO:0008569">
    <property type="term" value="F:minus-end-directed microtubule motor activity"/>
    <property type="evidence" value="ECO:0007669"/>
    <property type="project" value="TreeGrafter"/>
</dbReference>
<evidence type="ECO:0000259" key="3">
    <source>
        <dbReference type="Pfam" id="PF12777"/>
    </source>
</evidence>
<dbReference type="GO" id="GO:0045505">
    <property type="term" value="F:dynein intermediate chain binding"/>
    <property type="evidence" value="ECO:0007669"/>
    <property type="project" value="InterPro"/>
</dbReference>
<keyword evidence="1" id="KW-0175">Coiled coil</keyword>
<evidence type="ECO:0000313" key="5">
    <source>
        <dbReference type="Proteomes" id="UP000683925"/>
    </source>
</evidence>
<dbReference type="GO" id="GO:0097729">
    <property type="term" value="C:9+2 motile cilium"/>
    <property type="evidence" value="ECO:0007669"/>
    <property type="project" value="TreeGrafter"/>
</dbReference>
<evidence type="ECO:0000256" key="1">
    <source>
        <dbReference type="SAM" id="Coils"/>
    </source>
</evidence>
<name>A0A8S1XQM0_PAROT</name>
<dbReference type="GO" id="GO:0060294">
    <property type="term" value="P:cilium movement involved in cell motility"/>
    <property type="evidence" value="ECO:0007669"/>
    <property type="project" value="TreeGrafter"/>
</dbReference>
<dbReference type="EMBL" id="CAJJDP010000130">
    <property type="protein sequence ID" value="CAD8203435.1"/>
    <property type="molecule type" value="Genomic_DNA"/>
</dbReference>
<dbReference type="Pfam" id="PF12777">
    <property type="entry name" value="MT"/>
    <property type="match status" value="1"/>
</dbReference>
<dbReference type="Proteomes" id="UP000683925">
    <property type="component" value="Unassembled WGS sequence"/>
</dbReference>
<dbReference type="InterPro" id="IPR024743">
    <property type="entry name" value="Dynein_HC_stalk"/>
</dbReference>
<keyword evidence="5" id="KW-1185">Reference proteome</keyword>
<evidence type="ECO:0008006" key="6">
    <source>
        <dbReference type="Google" id="ProtNLM"/>
    </source>
</evidence>
<dbReference type="PANTHER" id="PTHR10676:SF343">
    <property type="entry name" value="DYNEIN AXONEMAL HEAVY CHAIN 10"/>
    <property type="match status" value="1"/>
</dbReference>
<dbReference type="InterPro" id="IPR026983">
    <property type="entry name" value="DHC"/>
</dbReference>
<evidence type="ECO:0000313" key="4">
    <source>
        <dbReference type="EMBL" id="CAD8203435.1"/>
    </source>
</evidence>
<reference evidence="4" key="1">
    <citation type="submission" date="2021-01" db="EMBL/GenBank/DDBJ databases">
        <authorList>
            <consortium name="Genoscope - CEA"/>
            <person name="William W."/>
        </authorList>
    </citation>
    <scope>NUCLEOTIDE SEQUENCE</scope>
</reference>
<feature type="domain" description="Dynein heavy chain coiled coil stalk" evidence="3">
    <location>
        <begin position="107"/>
        <end position="210"/>
    </location>
</feature>
<dbReference type="OrthoDB" id="311005at2759"/>